<dbReference type="OrthoDB" id="6626930at2759"/>
<evidence type="ECO:0000313" key="1">
    <source>
        <dbReference type="EMBL" id="KAF0685232.1"/>
    </source>
</evidence>
<keyword evidence="2" id="KW-1185">Reference proteome</keyword>
<dbReference type="AlphaFoldDB" id="A0A6G0VIK0"/>
<gene>
    <name evidence="1" type="ORF">FWK35_00037927</name>
</gene>
<name>A0A6G0VIK0_APHCR</name>
<organism evidence="1 2">
    <name type="scientific">Aphis craccivora</name>
    <name type="common">Cowpea aphid</name>
    <dbReference type="NCBI Taxonomy" id="307492"/>
    <lineage>
        <taxon>Eukaryota</taxon>
        <taxon>Metazoa</taxon>
        <taxon>Ecdysozoa</taxon>
        <taxon>Arthropoda</taxon>
        <taxon>Hexapoda</taxon>
        <taxon>Insecta</taxon>
        <taxon>Pterygota</taxon>
        <taxon>Neoptera</taxon>
        <taxon>Paraneoptera</taxon>
        <taxon>Hemiptera</taxon>
        <taxon>Sternorrhyncha</taxon>
        <taxon>Aphidomorpha</taxon>
        <taxon>Aphidoidea</taxon>
        <taxon>Aphididae</taxon>
        <taxon>Aphidini</taxon>
        <taxon>Aphis</taxon>
        <taxon>Aphis</taxon>
    </lineage>
</organism>
<dbReference type="EMBL" id="VUJU01017146">
    <property type="protein sequence ID" value="KAF0685232.1"/>
    <property type="molecule type" value="Genomic_DNA"/>
</dbReference>
<keyword evidence="1" id="KW-0808">Transferase</keyword>
<reference evidence="1 2" key="1">
    <citation type="submission" date="2019-08" db="EMBL/GenBank/DDBJ databases">
        <title>Whole genome of Aphis craccivora.</title>
        <authorList>
            <person name="Voronova N.V."/>
            <person name="Shulinski R.S."/>
            <person name="Bandarenka Y.V."/>
            <person name="Zhorov D.G."/>
            <person name="Warner D."/>
        </authorList>
    </citation>
    <scope>NUCLEOTIDE SEQUENCE [LARGE SCALE GENOMIC DNA]</scope>
    <source>
        <strain evidence="1">180601</strain>
        <tissue evidence="1">Whole Body</tissue>
    </source>
</reference>
<sequence>MEDNTSSQKLQWIIGFFDNENKYSVIPDNWLTTTGIGSQTEYWCKWPTKHVTATMIIKRKQPHPSWNTFPVKIIEIF</sequence>
<keyword evidence="1" id="KW-0489">Methyltransferase</keyword>
<evidence type="ECO:0000313" key="2">
    <source>
        <dbReference type="Proteomes" id="UP000478052"/>
    </source>
</evidence>
<dbReference type="Proteomes" id="UP000478052">
    <property type="component" value="Unassembled WGS sequence"/>
</dbReference>
<proteinExistence type="predicted"/>
<dbReference type="GO" id="GO:0032259">
    <property type="term" value="P:methylation"/>
    <property type="evidence" value="ECO:0007669"/>
    <property type="project" value="UniProtKB-KW"/>
</dbReference>
<dbReference type="GO" id="GO:0008168">
    <property type="term" value="F:methyltransferase activity"/>
    <property type="evidence" value="ECO:0007669"/>
    <property type="project" value="UniProtKB-KW"/>
</dbReference>
<comment type="caution">
    <text evidence="1">The sequence shown here is derived from an EMBL/GenBank/DDBJ whole genome shotgun (WGS) entry which is preliminary data.</text>
</comment>
<feature type="non-terminal residue" evidence="1">
    <location>
        <position position="77"/>
    </location>
</feature>
<protein>
    <submittedName>
        <fullName evidence="1">Putative histone-lysine N-methyltransferase 1</fullName>
    </submittedName>
</protein>
<accession>A0A6G0VIK0</accession>